<dbReference type="GO" id="GO:0003964">
    <property type="term" value="F:RNA-directed DNA polymerase activity"/>
    <property type="evidence" value="ECO:0007669"/>
    <property type="project" value="UniProtKB-KW"/>
</dbReference>
<protein>
    <submittedName>
        <fullName evidence="2">RNA-directed DNA polymerase, eukaryota, reverse transcriptase zinc-binding domain protein</fullName>
    </submittedName>
</protein>
<dbReference type="InterPro" id="IPR026960">
    <property type="entry name" value="RVT-Znf"/>
</dbReference>
<accession>A0A6L2K171</accession>
<feature type="domain" description="Reverse transcriptase zinc-binding" evidence="1">
    <location>
        <begin position="309"/>
        <end position="393"/>
    </location>
</feature>
<dbReference type="PANTHER" id="PTHR33116">
    <property type="entry name" value="REVERSE TRANSCRIPTASE ZINC-BINDING DOMAIN-CONTAINING PROTEIN-RELATED-RELATED"/>
    <property type="match status" value="1"/>
</dbReference>
<keyword evidence="2" id="KW-0808">Transferase</keyword>
<keyword evidence="2" id="KW-0695">RNA-directed DNA polymerase</keyword>
<dbReference type="Pfam" id="PF13966">
    <property type="entry name" value="zf-RVT"/>
    <property type="match status" value="1"/>
</dbReference>
<sequence length="408" mass="47421">MKAIQSAIDLDPFNKDLRDKECDLLKSYVDAGAYEDKLLCQKSKIKWLSYGDKNNAFFHKVLKGRYKRNITLSIHNEGGKRFDGDQVATQFVNHFEKYLGSSLAVQLIFDGNDLFSKKLTDMEANYMIREVNDNEIREAMFSIGDNKAHGPDGYAAKFFKKAWNIVGKDVCNDVKEFFSSRKLIGEGKRSKERSIKDEDQKSILDVLPFSKGKFHMKYLGVHLISKRLGTNDCKALLDKIKSIHIKYEVGNRRKTLMCVADVLGNNSWMWPADWYDTYHIIGNVTVPLIIVRKDEKVTSVDNNGNKKMFDMWNVYHDLKNDNDEVVWGPLVWFMQCIPKHAFILWMTVQEKHLTHDIIKKWGSYNMVVCSLCKCSEKSRNHLFFKCKFSLEIWKAIQNVMDCQILDEE</sequence>
<dbReference type="PANTHER" id="PTHR33116:SF84">
    <property type="entry name" value="RNA-DIRECTED DNA POLYMERASE"/>
    <property type="match status" value="1"/>
</dbReference>
<evidence type="ECO:0000259" key="1">
    <source>
        <dbReference type="Pfam" id="PF13966"/>
    </source>
</evidence>
<proteinExistence type="predicted"/>
<organism evidence="2">
    <name type="scientific">Tanacetum cinerariifolium</name>
    <name type="common">Dalmatian daisy</name>
    <name type="synonym">Chrysanthemum cinerariifolium</name>
    <dbReference type="NCBI Taxonomy" id="118510"/>
    <lineage>
        <taxon>Eukaryota</taxon>
        <taxon>Viridiplantae</taxon>
        <taxon>Streptophyta</taxon>
        <taxon>Embryophyta</taxon>
        <taxon>Tracheophyta</taxon>
        <taxon>Spermatophyta</taxon>
        <taxon>Magnoliopsida</taxon>
        <taxon>eudicotyledons</taxon>
        <taxon>Gunneridae</taxon>
        <taxon>Pentapetalae</taxon>
        <taxon>asterids</taxon>
        <taxon>campanulids</taxon>
        <taxon>Asterales</taxon>
        <taxon>Asteraceae</taxon>
        <taxon>Asteroideae</taxon>
        <taxon>Anthemideae</taxon>
        <taxon>Anthemidinae</taxon>
        <taxon>Tanacetum</taxon>
    </lineage>
</organism>
<comment type="caution">
    <text evidence="2">The sequence shown here is derived from an EMBL/GenBank/DDBJ whole genome shotgun (WGS) entry which is preliminary data.</text>
</comment>
<gene>
    <name evidence="2" type="ORF">Tci_015041</name>
</gene>
<dbReference type="AlphaFoldDB" id="A0A6L2K171"/>
<keyword evidence="2" id="KW-0548">Nucleotidyltransferase</keyword>
<dbReference type="EMBL" id="BKCJ010001657">
    <property type="protein sequence ID" value="GEU43063.1"/>
    <property type="molecule type" value="Genomic_DNA"/>
</dbReference>
<reference evidence="2" key="1">
    <citation type="journal article" date="2019" name="Sci. Rep.">
        <title>Draft genome of Tanacetum cinerariifolium, the natural source of mosquito coil.</title>
        <authorList>
            <person name="Yamashiro T."/>
            <person name="Shiraishi A."/>
            <person name="Satake H."/>
            <person name="Nakayama K."/>
        </authorList>
    </citation>
    <scope>NUCLEOTIDE SEQUENCE</scope>
</reference>
<name>A0A6L2K171_TANCI</name>
<evidence type="ECO:0000313" key="2">
    <source>
        <dbReference type="EMBL" id="GEU43063.1"/>
    </source>
</evidence>